<dbReference type="GO" id="GO:0003873">
    <property type="term" value="F:6-phosphofructo-2-kinase activity"/>
    <property type="evidence" value="ECO:0007669"/>
    <property type="project" value="InterPro"/>
</dbReference>
<dbReference type="GO" id="GO:0004331">
    <property type="term" value="F:fructose-2,6-bisphosphate 2-phosphatase activity"/>
    <property type="evidence" value="ECO:0007669"/>
    <property type="project" value="TreeGrafter"/>
</dbReference>
<dbReference type="InterPro" id="IPR003094">
    <property type="entry name" value="6Pfruct_kin"/>
</dbReference>
<dbReference type="GO" id="GO:0006003">
    <property type="term" value="P:fructose 2,6-bisphosphate metabolic process"/>
    <property type="evidence" value="ECO:0007669"/>
    <property type="project" value="InterPro"/>
</dbReference>
<evidence type="ECO:0000256" key="2">
    <source>
        <dbReference type="ARBA" id="ARBA00022840"/>
    </source>
</evidence>
<dbReference type="GO" id="GO:0005829">
    <property type="term" value="C:cytosol"/>
    <property type="evidence" value="ECO:0007669"/>
    <property type="project" value="TreeGrafter"/>
</dbReference>
<evidence type="ECO:0000313" key="4">
    <source>
        <dbReference type="EMBL" id="SSD61981.1"/>
    </source>
</evidence>
<feature type="domain" description="6-phosphofructo-2-kinase" evidence="3">
    <location>
        <begin position="62"/>
        <end position="288"/>
    </location>
</feature>
<accession>A0A376BBL2</accession>
<dbReference type="OrthoDB" id="3972530at2759"/>
<keyword evidence="5" id="KW-1185">Reference proteome</keyword>
<gene>
    <name evidence="4" type="ORF">SCODWIG_03742</name>
</gene>
<protein>
    <recommendedName>
        <fullName evidence="3">6-phosphofructo-2-kinase domain-containing protein</fullName>
    </recommendedName>
</protein>
<reference evidence="5" key="1">
    <citation type="submission" date="2018-06" db="EMBL/GenBank/DDBJ databases">
        <authorList>
            <person name="Guldener U."/>
        </authorList>
    </citation>
    <scope>NUCLEOTIDE SEQUENCE [LARGE SCALE GENOMIC DNA]</scope>
    <source>
        <strain evidence="5">UTAD17</strain>
    </source>
</reference>
<organism evidence="4 5">
    <name type="scientific">Saccharomycodes ludwigii</name>
    <dbReference type="NCBI Taxonomy" id="36035"/>
    <lineage>
        <taxon>Eukaryota</taxon>
        <taxon>Fungi</taxon>
        <taxon>Dikarya</taxon>
        <taxon>Ascomycota</taxon>
        <taxon>Saccharomycotina</taxon>
        <taxon>Saccharomycetes</taxon>
        <taxon>Saccharomycodales</taxon>
        <taxon>Saccharomycodaceae</taxon>
        <taxon>Saccharomycodes</taxon>
    </lineage>
</organism>
<evidence type="ECO:0000259" key="3">
    <source>
        <dbReference type="Pfam" id="PF01591"/>
    </source>
</evidence>
<dbReference type="Proteomes" id="UP000262825">
    <property type="component" value="Unassembled WGS sequence"/>
</dbReference>
<keyword evidence="1" id="KW-0547">Nucleotide-binding</keyword>
<dbReference type="GO" id="GO:0005524">
    <property type="term" value="F:ATP binding"/>
    <property type="evidence" value="ECO:0007669"/>
    <property type="project" value="UniProtKB-KW"/>
</dbReference>
<dbReference type="GO" id="GO:0006000">
    <property type="term" value="P:fructose metabolic process"/>
    <property type="evidence" value="ECO:0007669"/>
    <property type="project" value="InterPro"/>
</dbReference>
<dbReference type="PANTHER" id="PTHR10606">
    <property type="entry name" value="6-PHOSPHOFRUCTO-2-KINASE/FRUCTOSE-2,6-BISPHOSPHATASE"/>
    <property type="match status" value="1"/>
</dbReference>
<evidence type="ECO:0000313" key="5">
    <source>
        <dbReference type="Proteomes" id="UP000262825"/>
    </source>
</evidence>
<dbReference type="EMBL" id="UFAJ01001037">
    <property type="protein sequence ID" value="SSD61981.1"/>
    <property type="molecule type" value="Genomic_DNA"/>
</dbReference>
<dbReference type="AlphaFoldDB" id="A0A376BBL2"/>
<proteinExistence type="predicted"/>
<dbReference type="Pfam" id="PF01591">
    <property type="entry name" value="6PF2K"/>
    <property type="match status" value="1"/>
</dbReference>
<sequence>MELNSTSTSTTSLFSLQSLASSISEFNVSNTALNVPATNLQQDENGDYIELNFPPETRGTTSISKYIIILVGLPASGKSTISKNLIDFLSNCTPKKLKCGVFNAGQFRRMDTYAKFKTMMKITDNSQDDIFNPKNAYKKDIYAKRTLTKMFESFVNDDLDIAIFDATNSTIHRRQFILKEVNDFVLNYSTPMMFNVKPIFLQVDCTLTLNIKFNMHNKTFNSDYFDKPYEHALLDFSRRFKFYSDQFEKLTNEEFIGNMYHFYNPKNCFYFKMVNGYVVNTITTEQINQVDISQIDPVIKLIYEFLIQYHNSEQDKSYRKQVDEFFQNSADEKGEYYINTLNQILNEDYFKQTVFS</sequence>
<dbReference type="SUPFAM" id="SSF52540">
    <property type="entry name" value="P-loop containing nucleoside triphosphate hydrolases"/>
    <property type="match status" value="1"/>
</dbReference>
<dbReference type="Gene3D" id="3.40.50.300">
    <property type="entry name" value="P-loop containing nucleotide triphosphate hydrolases"/>
    <property type="match status" value="1"/>
</dbReference>
<keyword evidence="2" id="KW-0067">ATP-binding</keyword>
<dbReference type="InterPro" id="IPR013079">
    <property type="entry name" value="6Phosfructo_kin"/>
</dbReference>
<dbReference type="PANTHER" id="PTHR10606:SF1">
    <property type="entry name" value="6-PHOSPHOFRUCTO-2-KINASE 2"/>
    <property type="match status" value="1"/>
</dbReference>
<dbReference type="VEuPathDB" id="FungiDB:SCODWIG_03742"/>
<evidence type="ECO:0000256" key="1">
    <source>
        <dbReference type="ARBA" id="ARBA00022741"/>
    </source>
</evidence>
<name>A0A376BBL2_9ASCO</name>
<dbReference type="InterPro" id="IPR027417">
    <property type="entry name" value="P-loop_NTPase"/>
</dbReference>